<feature type="transmembrane region" description="Helical" evidence="3">
    <location>
        <begin position="510"/>
        <end position="531"/>
    </location>
</feature>
<feature type="region of interest" description="Disordered" evidence="2">
    <location>
        <begin position="207"/>
        <end position="262"/>
    </location>
</feature>
<dbReference type="Pfam" id="PF13694">
    <property type="entry name" value="Hph"/>
    <property type="match status" value="1"/>
</dbReference>
<evidence type="ECO:0008006" key="6">
    <source>
        <dbReference type="Google" id="ProtNLM"/>
    </source>
</evidence>
<organism evidence="4 5">
    <name type="scientific">Saccharomyces eubayanus</name>
    <name type="common">Yeast</name>
    <dbReference type="NCBI Taxonomy" id="1080349"/>
    <lineage>
        <taxon>Eukaryota</taxon>
        <taxon>Fungi</taxon>
        <taxon>Dikarya</taxon>
        <taxon>Ascomycota</taxon>
        <taxon>Saccharomycotina</taxon>
        <taxon>Saccharomycetes</taxon>
        <taxon>Saccharomycetales</taxon>
        <taxon>Saccharomycetaceae</taxon>
        <taxon>Saccharomyces</taxon>
    </lineage>
</organism>
<evidence type="ECO:0000313" key="5">
    <source>
        <dbReference type="Proteomes" id="UP001152964"/>
    </source>
</evidence>
<feature type="coiled-coil region" evidence="1">
    <location>
        <begin position="452"/>
        <end position="479"/>
    </location>
</feature>
<feature type="region of interest" description="Disordered" evidence="2">
    <location>
        <begin position="294"/>
        <end position="329"/>
    </location>
</feature>
<accession>A0ABN8VM20</accession>
<feature type="region of interest" description="Disordered" evidence="2">
    <location>
        <begin position="1"/>
        <end position="31"/>
    </location>
</feature>
<dbReference type="Proteomes" id="UP001152964">
    <property type="component" value="Chromosome 1"/>
</dbReference>
<reference evidence="4" key="1">
    <citation type="submission" date="2022-08" db="EMBL/GenBank/DDBJ databases">
        <authorList>
            <person name="Byrne P K."/>
        </authorList>
    </citation>
    <scope>NUCLEOTIDE SEQUENCE</scope>
    <source>
        <strain evidence="4">UCD650</strain>
    </source>
</reference>
<keyword evidence="5" id="KW-1185">Reference proteome</keyword>
<keyword evidence="3" id="KW-0812">Transmembrane</keyword>
<keyword evidence="1" id="KW-0175">Coiled coil</keyword>
<feature type="region of interest" description="Disordered" evidence="2">
    <location>
        <begin position="168"/>
        <end position="194"/>
    </location>
</feature>
<dbReference type="InterPro" id="IPR025752">
    <property type="entry name" value="HPH_family"/>
</dbReference>
<keyword evidence="3" id="KW-0472">Membrane</keyword>
<proteinExistence type="predicted"/>
<name>A0ABN8VM20_SACEU</name>
<evidence type="ECO:0000256" key="2">
    <source>
        <dbReference type="SAM" id="MobiDB-lite"/>
    </source>
</evidence>
<evidence type="ECO:0000256" key="3">
    <source>
        <dbReference type="SAM" id="Phobius"/>
    </source>
</evidence>
<protein>
    <recommendedName>
        <fullName evidence="6">FRT2-like protein</fullName>
    </recommendedName>
</protein>
<dbReference type="EMBL" id="OX291491">
    <property type="protein sequence ID" value="CAI1792648.1"/>
    <property type="molecule type" value="Genomic_DNA"/>
</dbReference>
<evidence type="ECO:0000256" key="1">
    <source>
        <dbReference type="SAM" id="Coils"/>
    </source>
</evidence>
<keyword evidence="3" id="KW-1133">Transmembrane helix</keyword>
<evidence type="ECO:0000313" key="4">
    <source>
        <dbReference type="EMBL" id="CAI1792648.1"/>
    </source>
</evidence>
<sequence>MQNVQTRRSSTDYKAGGARGASGNNKAGMNKRPLADVEGAETVLGHKSSVETKPNVRWQASHSNLAALHDKEQRYEAEHHHARHKLHRQVIPDYTSASTAMFSDCMFNIGPEKVRSVSTMNPSGLSPKHPFNMGEKFKGPFPQHTVASKTHDGGAIITDHFPSLRQLQPQQHPAHRHYKHNDKDGLKSPSQSFVKDKKRLVHRFLKSMEPTPSPQSKEPSKLASPFNPVLAEPKAKPKFKPNPKLSERAPRRHSHISSTDSNSQIDISLQSLLYHDLESSPKLQGSSSLLANNSNRSVVSKSKGLSSRDVTSSSSSSLHSSSSSSSSSSLSASLSQSLAVDILDPPGNDKFSNSNLSLNSDELDYYQRHIALQLQQTEILLKHNLKDVVLKDEAELTKNITNFDKIIEELKGLRSKTIGWKELIEEDYLMNLQQDFDKENAESFESRLTDTINTNVAKLQELEERMAFCKERLVARKETMRKMESLLSLESSLMISKKNLKFMYKYRNEALDLVSLVVIVVICYVFKHIIWH</sequence>
<gene>
    <name evidence="4" type="primary">U6500A00480</name>
    <name evidence="4" type="ORF">SEUBUCD650_0A00480</name>
</gene>